<evidence type="ECO:0000313" key="2">
    <source>
        <dbReference type="EMBL" id="KAB5595667.1"/>
    </source>
</evidence>
<dbReference type="InterPro" id="IPR052953">
    <property type="entry name" value="Ser-rich/MCO-related"/>
</dbReference>
<feature type="signal peptide" evidence="1">
    <location>
        <begin position="1"/>
        <end position="15"/>
    </location>
</feature>
<dbReference type="Gene3D" id="2.60.40.420">
    <property type="entry name" value="Cupredoxins - blue copper proteins"/>
    <property type="match status" value="1"/>
</dbReference>
<comment type="caution">
    <text evidence="2">The sequence shown here is derived from an EMBL/GenBank/DDBJ whole genome shotgun (WGS) entry which is preliminary data.</text>
</comment>
<dbReference type="SUPFAM" id="SSF49503">
    <property type="entry name" value="Cupredoxins"/>
    <property type="match status" value="1"/>
</dbReference>
<keyword evidence="1" id="KW-0732">Signal</keyword>
<protein>
    <recommendedName>
        <fullName evidence="4">Phytocyanin domain-containing protein</fullName>
    </recommendedName>
</protein>
<dbReference type="EMBL" id="SSOP01000007">
    <property type="protein sequence ID" value="KAB5595667.1"/>
    <property type="molecule type" value="Genomic_DNA"/>
</dbReference>
<feature type="chain" id="PRO_5024452776" description="Phytocyanin domain-containing protein" evidence="1">
    <location>
        <begin position="16"/>
        <end position="179"/>
    </location>
</feature>
<proteinExistence type="predicted"/>
<reference evidence="2 3" key="1">
    <citation type="journal article" date="2019" name="Fungal Biol. Biotechnol.">
        <title>Draft genome sequence of fastidious pathogen Ceratobasidium theobromae, which causes vascular-streak dieback in Theobroma cacao.</title>
        <authorList>
            <person name="Ali S.S."/>
            <person name="Asman A."/>
            <person name="Shao J."/>
            <person name="Firmansyah A.P."/>
            <person name="Susilo A.W."/>
            <person name="Rosmana A."/>
            <person name="McMahon P."/>
            <person name="Junaid M."/>
            <person name="Guest D."/>
            <person name="Kheng T.Y."/>
            <person name="Meinhardt L.W."/>
            <person name="Bailey B.A."/>
        </authorList>
    </citation>
    <scope>NUCLEOTIDE SEQUENCE [LARGE SCALE GENOMIC DNA]</scope>
    <source>
        <strain evidence="2 3">CT2</strain>
    </source>
</reference>
<evidence type="ECO:0000313" key="3">
    <source>
        <dbReference type="Proteomes" id="UP000383932"/>
    </source>
</evidence>
<dbReference type="OrthoDB" id="1921208at2759"/>
<dbReference type="CDD" id="cd00920">
    <property type="entry name" value="Cupredoxin"/>
    <property type="match status" value="1"/>
</dbReference>
<dbReference type="Proteomes" id="UP000383932">
    <property type="component" value="Unassembled WGS sequence"/>
</dbReference>
<dbReference type="PANTHER" id="PTHR34883:SF15">
    <property type="entry name" value="EXTRACELLULAR SERINE-RICH PROTEIN"/>
    <property type="match status" value="1"/>
</dbReference>
<evidence type="ECO:0008006" key="4">
    <source>
        <dbReference type="Google" id="ProtNLM"/>
    </source>
</evidence>
<dbReference type="InterPro" id="IPR008972">
    <property type="entry name" value="Cupredoxin"/>
</dbReference>
<organism evidence="2 3">
    <name type="scientific">Ceratobasidium theobromae</name>
    <dbReference type="NCBI Taxonomy" id="1582974"/>
    <lineage>
        <taxon>Eukaryota</taxon>
        <taxon>Fungi</taxon>
        <taxon>Dikarya</taxon>
        <taxon>Basidiomycota</taxon>
        <taxon>Agaricomycotina</taxon>
        <taxon>Agaricomycetes</taxon>
        <taxon>Cantharellales</taxon>
        <taxon>Ceratobasidiaceae</taxon>
        <taxon>Ceratobasidium</taxon>
    </lineage>
</organism>
<dbReference type="PANTHER" id="PTHR34883">
    <property type="entry name" value="SERINE-RICH PROTEIN, PUTATIVE-RELATED-RELATED"/>
    <property type="match status" value="1"/>
</dbReference>
<sequence>MRFSAALALLVPAFAANITVLVGSGGLVYTPSNITAQTGDFVEFEFRGGNHTVTQSTFTDPCTQFRNATTNQAGLDSGFQPVAAGATQFPVWTIQITETSPIWMFCAQGKHCANGMVFSINANESSDKSFAAYKARAQATLTGSSTASGAAPSRTGGASRVMLTPVSLALVAAAVVLVL</sequence>
<accession>A0A5N5QWX8</accession>
<name>A0A5N5QWX8_9AGAM</name>
<gene>
    <name evidence="2" type="ORF">CTheo_905</name>
</gene>
<evidence type="ECO:0000256" key="1">
    <source>
        <dbReference type="SAM" id="SignalP"/>
    </source>
</evidence>
<dbReference type="AlphaFoldDB" id="A0A5N5QWX8"/>
<keyword evidence="3" id="KW-1185">Reference proteome</keyword>